<keyword evidence="3" id="KW-1185">Reference proteome</keyword>
<organism evidence="2 3">
    <name type="scientific">Macrolepiota fuliginosa MF-IS2</name>
    <dbReference type="NCBI Taxonomy" id="1400762"/>
    <lineage>
        <taxon>Eukaryota</taxon>
        <taxon>Fungi</taxon>
        <taxon>Dikarya</taxon>
        <taxon>Basidiomycota</taxon>
        <taxon>Agaricomycotina</taxon>
        <taxon>Agaricomycetes</taxon>
        <taxon>Agaricomycetidae</taxon>
        <taxon>Agaricales</taxon>
        <taxon>Agaricineae</taxon>
        <taxon>Agaricaceae</taxon>
        <taxon>Macrolepiota</taxon>
    </lineage>
</organism>
<dbReference type="Proteomes" id="UP000807342">
    <property type="component" value="Unassembled WGS sequence"/>
</dbReference>
<dbReference type="PANTHER" id="PTHR34204">
    <property type="entry name" value="RNA-BINDING ASCH DOMAIN PROTEIN"/>
    <property type="match status" value="1"/>
</dbReference>
<dbReference type="AlphaFoldDB" id="A0A9P6C6J3"/>
<dbReference type="EMBL" id="MU151106">
    <property type="protein sequence ID" value="KAF9450384.1"/>
    <property type="molecule type" value="Genomic_DNA"/>
</dbReference>
<comment type="caution">
    <text evidence="2">The sequence shown here is derived from an EMBL/GenBank/DDBJ whole genome shotgun (WGS) entry which is preliminary data.</text>
</comment>
<dbReference type="PANTHER" id="PTHR34204:SF2">
    <property type="entry name" value="RNA-BINDING ASCH DOMAIN PROTEIN"/>
    <property type="match status" value="1"/>
</dbReference>
<protein>
    <submittedName>
        <fullName evidence="2">Uncharacterized protein</fullName>
    </submittedName>
</protein>
<evidence type="ECO:0000313" key="3">
    <source>
        <dbReference type="Proteomes" id="UP000807342"/>
    </source>
</evidence>
<sequence>MQELPSASLERTKVSQIFSLLRSSTPLNSEEMELSTTSLFTHLSHGLALTTGSALCSCPPTINQCLAAYQIPNTVGLTAGARAWTKHAHRSQELHPSQISKKSKGEPGWWGRAQGSKATLNENAQTLFWKIANAASWRNLHWLPHQVLVYEMRVPEGYGMRWSQDQSLKEGGSLKERPWVFRGFVEPMIENGHEIGWRHPLSPLGSGSNAAGPLSPT</sequence>
<proteinExistence type="predicted"/>
<feature type="region of interest" description="Disordered" evidence="1">
    <location>
        <begin position="89"/>
        <end position="108"/>
    </location>
</feature>
<evidence type="ECO:0000256" key="1">
    <source>
        <dbReference type="SAM" id="MobiDB-lite"/>
    </source>
</evidence>
<gene>
    <name evidence="2" type="ORF">P691DRAFT_810455</name>
</gene>
<dbReference type="OrthoDB" id="112749at2759"/>
<reference evidence="2" key="1">
    <citation type="submission" date="2020-11" db="EMBL/GenBank/DDBJ databases">
        <authorList>
            <consortium name="DOE Joint Genome Institute"/>
            <person name="Ahrendt S."/>
            <person name="Riley R."/>
            <person name="Andreopoulos W."/>
            <person name="Labutti K."/>
            <person name="Pangilinan J."/>
            <person name="Ruiz-Duenas F.J."/>
            <person name="Barrasa J.M."/>
            <person name="Sanchez-Garcia M."/>
            <person name="Camarero S."/>
            <person name="Miyauchi S."/>
            <person name="Serrano A."/>
            <person name="Linde D."/>
            <person name="Babiker R."/>
            <person name="Drula E."/>
            <person name="Ayuso-Fernandez I."/>
            <person name="Pacheco R."/>
            <person name="Padilla G."/>
            <person name="Ferreira P."/>
            <person name="Barriuso J."/>
            <person name="Kellner H."/>
            <person name="Castanera R."/>
            <person name="Alfaro M."/>
            <person name="Ramirez L."/>
            <person name="Pisabarro A.G."/>
            <person name="Kuo A."/>
            <person name="Tritt A."/>
            <person name="Lipzen A."/>
            <person name="He G."/>
            <person name="Yan M."/>
            <person name="Ng V."/>
            <person name="Cullen D."/>
            <person name="Martin F."/>
            <person name="Rosso M.-N."/>
            <person name="Henrissat B."/>
            <person name="Hibbett D."/>
            <person name="Martinez A.T."/>
            <person name="Grigoriev I.V."/>
        </authorList>
    </citation>
    <scope>NUCLEOTIDE SEQUENCE</scope>
    <source>
        <strain evidence="2">MF-IS2</strain>
    </source>
</reference>
<evidence type="ECO:0000313" key="2">
    <source>
        <dbReference type="EMBL" id="KAF9450384.1"/>
    </source>
</evidence>
<name>A0A9P6C6J3_9AGAR</name>
<accession>A0A9P6C6J3</accession>